<reference evidence="3" key="1">
    <citation type="submission" date="2021-04" db="EMBL/GenBank/DDBJ databases">
        <authorList>
            <person name="Hornung B."/>
        </authorList>
    </citation>
    <scope>NUCLEOTIDE SEQUENCE</scope>
    <source>
        <strain evidence="3">G5G6</strain>
    </source>
</reference>
<gene>
    <name evidence="3" type="primary">boxD</name>
    <name evidence="3" type="ORF">GTOL_11795</name>
</gene>
<keyword evidence="4" id="KW-1185">Reference proteome</keyword>
<dbReference type="Gene3D" id="3.40.605.10">
    <property type="entry name" value="Aldehyde Dehydrogenase, Chain A, domain 1"/>
    <property type="match status" value="1"/>
</dbReference>
<dbReference type="EMBL" id="CAJQUM010000001">
    <property type="protein sequence ID" value="CAG4883912.1"/>
    <property type="molecule type" value="Genomic_DNA"/>
</dbReference>
<evidence type="ECO:0000256" key="1">
    <source>
        <dbReference type="ARBA" id="ARBA00023002"/>
    </source>
</evidence>
<dbReference type="PANTHER" id="PTHR43111">
    <property type="entry name" value="ALDEHYDE DEHYDROGENASE B-RELATED"/>
    <property type="match status" value="1"/>
</dbReference>
<proteinExistence type="predicted"/>
<evidence type="ECO:0000313" key="3">
    <source>
        <dbReference type="EMBL" id="CAG4883912.1"/>
    </source>
</evidence>
<dbReference type="SUPFAM" id="SSF53720">
    <property type="entry name" value="ALDH-like"/>
    <property type="match status" value="1"/>
</dbReference>
<dbReference type="InterPro" id="IPR016162">
    <property type="entry name" value="Ald_DH_N"/>
</dbReference>
<dbReference type="InterPro" id="IPR016163">
    <property type="entry name" value="Ald_DH_C"/>
</dbReference>
<protein>
    <submittedName>
        <fullName evidence="3">3,4-dehydroadipyl-CoA semialdehyde dehydrogenase</fullName>
        <ecNumber evidence="3">1.2.1.77</ecNumber>
    </submittedName>
</protein>
<organism evidence="3 4">
    <name type="scientific">Georgfuchsia toluolica</name>
    <dbReference type="NCBI Taxonomy" id="424218"/>
    <lineage>
        <taxon>Bacteria</taxon>
        <taxon>Pseudomonadati</taxon>
        <taxon>Pseudomonadota</taxon>
        <taxon>Betaproteobacteria</taxon>
        <taxon>Nitrosomonadales</taxon>
        <taxon>Sterolibacteriaceae</taxon>
        <taxon>Georgfuchsia</taxon>
    </lineage>
</organism>
<dbReference type="NCBIfam" id="NF008868">
    <property type="entry name" value="PRK11903.1"/>
    <property type="match status" value="1"/>
</dbReference>
<dbReference type="InterPro" id="IPR016161">
    <property type="entry name" value="Ald_DH/histidinol_DH"/>
</dbReference>
<accession>A0A916J3H6</accession>
<evidence type="ECO:0000313" key="4">
    <source>
        <dbReference type="Proteomes" id="UP000742786"/>
    </source>
</evidence>
<comment type="caution">
    <text evidence="3">The sequence shown here is derived from an EMBL/GenBank/DDBJ whole genome shotgun (WGS) entry which is preliminary data.</text>
</comment>
<dbReference type="GO" id="GO:0016620">
    <property type="term" value="F:oxidoreductase activity, acting on the aldehyde or oxo group of donors, NAD or NADP as acceptor"/>
    <property type="evidence" value="ECO:0007669"/>
    <property type="project" value="InterPro"/>
</dbReference>
<dbReference type="Proteomes" id="UP000742786">
    <property type="component" value="Unassembled WGS sequence"/>
</dbReference>
<feature type="domain" description="Aldehyde dehydrogenase" evidence="2">
    <location>
        <begin position="49"/>
        <end position="474"/>
    </location>
</feature>
<dbReference type="InterPro" id="IPR015590">
    <property type="entry name" value="Aldehyde_DH_dom"/>
</dbReference>
<dbReference type="EC" id="1.2.1.77" evidence="3"/>
<dbReference type="Pfam" id="PF00171">
    <property type="entry name" value="Aldedh"/>
    <property type="match status" value="1"/>
</dbReference>
<evidence type="ECO:0000259" key="2">
    <source>
        <dbReference type="Pfam" id="PF00171"/>
    </source>
</evidence>
<dbReference type="PANTHER" id="PTHR43111:SF1">
    <property type="entry name" value="ALDEHYDE DEHYDROGENASE B-RELATED"/>
    <property type="match status" value="1"/>
</dbReference>
<keyword evidence="1 3" id="KW-0560">Oxidoreductase</keyword>
<name>A0A916J3H6_9PROT</name>
<dbReference type="AlphaFoldDB" id="A0A916J3H6"/>
<dbReference type="Gene3D" id="3.40.309.10">
    <property type="entry name" value="Aldehyde Dehydrogenase, Chain A, domain 2"/>
    <property type="match status" value="1"/>
</dbReference>
<sequence>MQKSIIVLDMVNYISNILLIRACNMYKRAALLNTKEFPLKLANYICSRWQNGSAPDIALTDPVTNEILATASSNGIDIASGLNYARTVGGTALRTLSYAERAELLGRIAELFATKRGEYFDISQKNSGATEGDASFDVDGAIYTIKTFARAGKTLGNARYLIDGATIPLAKTDVFQGQHYMVPLSGAAIFINAFNFPAWGLWEKAAPALLAGMPVFVKPATPTAWLAQRMVADVVEAGILPPGALSIICGSARDVLDHVQECDVVSFTGSAGVAAHVRAHPVVIANSVRVNIEADSVNSAILGPDGTQDTPVFNLLVKEVVREMTIKTGQKCTAIRRIMVPKAIATRLGEAIAAGLADYTVGNPRNPAVRVGPLVSTTQRDDALAGLARLKSECTVLFGGDSNFMSVDAEGSTAFLQPTLLYCDRGLAAEHVHDIEVFGPVATIVPYTDTAEAIAIIRRGKGSLVASVFSDDIDFTGTVTLGIADLHGRILVVDNAVGSGHTGHGNVVPTCLHGGGGRAGGGEELGGLRGLAFYHRRMVLQGPKTLIDAFKANGVDAVLLNA</sequence>